<name>A0A183I3I0_9BILA</name>
<accession>A0A183I3I0</accession>
<gene>
    <name evidence="1" type="ORF">OFLC_LOCUS14292</name>
</gene>
<protein>
    <submittedName>
        <fullName evidence="3">Transposase</fullName>
    </submittedName>
</protein>
<dbReference type="Proteomes" id="UP000267606">
    <property type="component" value="Unassembled WGS sequence"/>
</dbReference>
<proteinExistence type="predicted"/>
<dbReference type="AlphaFoldDB" id="A0A183I3I0"/>
<keyword evidence="2" id="KW-1185">Reference proteome</keyword>
<reference evidence="1 2" key="2">
    <citation type="submission" date="2018-11" db="EMBL/GenBank/DDBJ databases">
        <authorList>
            <consortium name="Pathogen Informatics"/>
        </authorList>
    </citation>
    <scope>NUCLEOTIDE SEQUENCE [LARGE SCALE GENOMIC DNA]</scope>
</reference>
<sequence>MKRCPWTGRYRDEKKVPASLLTQSIAEQAISLTTTRKTGWSR</sequence>
<organism evidence="3">
    <name type="scientific">Onchocerca flexuosa</name>
    <dbReference type="NCBI Taxonomy" id="387005"/>
    <lineage>
        <taxon>Eukaryota</taxon>
        <taxon>Metazoa</taxon>
        <taxon>Ecdysozoa</taxon>
        <taxon>Nematoda</taxon>
        <taxon>Chromadorea</taxon>
        <taxon>Rhabditida</taxon>
        <taxon>Spirurina</taxon>
        <taxon>Spiruromorpha</taxon>
        <taxon>Filarioidea</taxon>
        <taxon>Onchocercidae</taxon>
        <taxon>Onchocerca</taxon>
    </lineage>
</organism>
<evidence type="ECO:0000313" key="2">
    <source>
        <dbReference type="Proteomes" id="UP000267606"/>
    </source>
</evidence>
<evidence type="ECO:0000313" key="3">
    <source>
        <dbReference type="WBParaSite" id="OFLC_0001430001-mRNA-1"/>
    </source>
</evidence>
<dbReference type="WBParaSite" id="OFLC_0001430001-mRNA-1">
    <property type="protein sequence ID" value="OFLC_0001430001-mRNA-1"/>
    <property type="gene ID" value="OFLC_0001430001"/>
</dbReference>
<reference evidence="3" key="1">
    <citation type="submission" date="2016-06" db="UniProtKB">
        <authorList>
            <consortium name="WormBaseParasite"/>
        </authorList>
    </citation>
    <scope>IDENTIFICATION</scope>
</reference>
<evidence type="ECO:0000313" key="1">
    <source>
        <dbReference type="EMBL" id="VDP16364.1"/>
    </source>
</evidence>
<dbReference type="EMBL" id="UZAJ01040743">
    <property type="protein sequence ID" value="VDP16364.1"/>
    <property type="molecule type" value="Genomic_DNA"/>
</dbReference>